<sequence length="349" mass="40022">MEPFFQFRTAELLDNCQTNLQQQTGLLQADTTWRSPDGGSLNFTDYFMDGLQMTYLEGQLDKPLQAELLVEKPWIAFYYQLEGDMASRRCALRPLHVGKGHQNVMADEAPVNTYTFRGEQTRFRNFCLHLTPKFFTELLASNIEWIALHEKHLGRSEPFVMLPPGTAISPAQHALIQQIVQCPYSGPLKKMFLEARILDLFMEQQAELSRRMPKPSSRERELLYSIRDFLDKNYADPPSLLELARLFGTNDFKLKKGFREVFGTTVFGYIAEQRLRVAQQLLTLTEQPIQEVAESVGFSNPAHFATAFRRKFGVTPSQIRRLPPTSRYADAVQLDAWLRQAKAPAYATT</sequence>
<dbReference type="PROSITE" id="PS01124">
    <property type="entry name" value="HTH_ARAC_FAMILY_2"/>
    <property type="match status" value="1"/>
</dbReference>
<reference evidence="6" key="1">
    <citation type="journal article" date="2019" name="Int. J. Syst. Evol. Microbiol.">
        <title>The Global Catalogue of Microorganisms (GCM) 10K type strain sequencing project: providing services to taxonomists for standard genome sequencing and annotation.</title>
        <authorList>
            <consortium name="The Broad Institute Genomics Platform"/>
            <consortium name="The Broad Institute Genome Sequencing Center for Infectious Disease"/>
            <person name="Wu L."/>
            <person name="Ma J."/>
        </authorList>
    </citation>
    <scope>NUCLEOTIDE SEQUENCE [LARGE SCALE GENOMIC DNA]</scope>
    <source>
        <strain evidence="6">CGMCC 1.15197</strain>
    </source>
</reference>
<dbReference type="PANTHER" id="PTHR47893">
    <property type="entry name" value="REGULATORY PROTEIN PCHR"/>
    <property type="match status" value="1"/>
</dbReference>
<evidence type="ECO:0000313" key="6">
    <source>
        <dbReference type="Proteomes" id="UP000632273"/>
    </source>
</evidence>
<comment type="caution">
    <text evidence="5">The sequence shown here is derived from an EMBL/GenBank/DDBJ whole genome shotgun (WGS) entry which is preliminary data.</text>
</comment>
<keyword evidence="6" id="KW-1185">Reference proteome</keyword>
<accession>A0ABQ1UC68</accession>
<dbReference type="EMBL" id="BMHT01000005">
    <property type="protein sequence ID" value="GGF15308.1"/>
    <property type="molecule type" value="Genomic_DNA"/>
</dbReference>
<dbReference type="PANTHER" id="PTHR47893:SF1">
    <property type="entry name" value="REGULATORY PROTEIN PCHR"/>
    <property type="match status" value="1"/>
</dbReference>
<dbReference type="PRINTS" id="PR00032">
    <property type="entry name" value="HTHARAC"/>
</dbReference>
<dbReference type="RefSeq" id="WP_188814672.1">
    <property type="nucleotide sequence ID" value="NZ_BMHT01000005.1"/>
</dbReference>
<dbReference type="Gene3D" id="1.10.10.60">
    <property type="entry name" value="Homeodomain-like"/>
    <property type="match status" value="2"/>
</dbReference>
<dbReference type="InterPro" id="IPR020449">
    <property type="entry name" value="Tscrpt_reg_AraC-type_HTH"/>
</dbReference>
<gene>
    <name evidence="5" type="ORF">GCM10011383_28220</name>
</gene>
<keyword evidence="3" id="KW-0804">Transcription</keyword>
<organism evidence="5 6">
    <name type="scientific">Hymenobacter cavernae</name>
    <dbReference type="NCBI Taxonomy" id="2044852"/>
    <lineage>
        <taxon>Bacteria</taxon>
        <taxon>Pseudomonadati</taxon>
        <taxon>Bacteroidota</taxon>
        <taxon>Cytophagia</taxon>
        <taxon>Cytophagales</taxon>
        <taxon>Hymenobacteraceae</taxon>
        <taxon>Hymenobacter</taxon>
    </lineage>
</organism>
<dbReference type="SMART" id="SM00342">
    <property type="entry name" value="HTH_ARAC"/>
    <property type="match status" value="1"/>
</dbReference>
<evidence type="ECO:0000259" key="4">
    <source>
        <dbReference type="PROSITE" id="PS01124"/>
    </source>
</evidence>
<dbReference type="InterPro" id="IPR018060">
    <property type="entry name" value="HTH_AraC"/>
</dbReference>
<protein>
    <recommendedName>
        <fullName evidence="4">HTH araC/xylS-type domain-containing protein</fullName>
    </recommendedName>
</protein>
<evidence type="ECO:0000256" key="2">
    <source>
        <dbReference type="ARBA" id="ARBA00023125"/>
    </source>
</evidence>
<dbReference type="Pfam" id="PF12833">
    <property type="entry name" value="HTH_18"/>
    <property type="match status" value="1"/>
</dbReference>
<keyword evidence="2" id="KW-0238">DNA-binding</keyword>
<dbReference type="SUPFAM" id="SSF46689">
    <property type="entry name" value="Homeodomain-like"/>
    <property type="match status" value="2"/>
</dbReference>
<evidence type="ECO:0000313" key="5">
    <source>
        <dbReference type="EMBL" id="GGF15308.1"/>
    </source>
</evidence>
<dbReference type="InterPro" id="IPR009057">
    <property type="entry name" value="Homeodomain-like_sf"/>
</dbReference>
<dbReference type="InterPro" id="IPR053142">
    <property type="entry name" value="PchR_regulatory_protein"/>
</dbReference>
<keyword evidence="1" id="KW-0805">Transcription regulation</keyword>
<proteinExistence type="predicted"/>
<evidence type="ECO:0000256" key="1">
    <source>
        <dbReference type="ARBA" id="ARBA00023015"/>
    </source>
</evidence>
<dbReference type="PROSITE" id="PS00041">
    <property type="entry name" value="HTH_ARAC_FAMILY_1"/>
    <property type="match status" value="1"/>
</dbReference>
<evidence type="ECO:0000256" key="3">
    <source>
        <dbReference type="ARBA" id="ARBA00023163"/>
    </source>
</evidence>
<feature type="domain" description="HTH araC/xylS-type" evidence="4">
    <location>
        <begin position="224"/>
        <end position="322"/>
    </location>
</feature>
<dbReference type="InterPro" id="IPR018062">
    <property type="entry name" value="HTH_AraC-typ_CS"/>
</dbReference>
<name>A0ABQ1UC68_9BACT</name>
<dbReference type="Proteomes" id="UP000632273">
    <property type="component" value="Unassembled WGS sequence"/>
</dbReference>